<protein>
    <submittedName>
        <fullName evidence="3">Uncharacterized protein</fullName>
    </submittedName>
</protein>
<feature type="compositionally biased region" description="Basic and acidic residues" evidence="2">
    <location>
        <begin position="345"/>
        <end position="359"/>
    </location>
</feature>
<evidence type="ECO:0000313" key="4">
    <source>
        <dbReference type="Proteomes" id="UP001444661"/>
    </source>
</evidence>
<dbReference type="EMBL" id="JAQQWK010000009">
    <property type="protein sequence ID" value="KAK8035112.1"/>
    <property type="molecule type" value="Genomic_DNA"/>
</dbReference>
<feature type="region of interest" description="Disordered" evidence="2">
    <location>
        <begin position="92"/>
        <end position="122"/>
    </location>
</feature>
<feature type="region of interest" description="Disordered" evidence="2">
    <location>
        <begin position="330"/>
        <end position="359"/>
    </location>
</feature>
<dbReference type="Proteomes" id="UP001444661">
    <property type="component" value="Unassembled WGS sequence"/>
</dbReference>
<keyword evidence="1" id="KW-0175">Coiled coil</keyword>
<evidence type="ECO:0000256" key="2">
    <source>
        <dbReference type="SAM" id="MobiDB-lite"/>
    </source>
</evidence>
<evidence type="ECO:0000313" key="3">
    <source>
        <dbReference type="EMBL" id="KAK8035112.1"/>
    </source>
</evidence>
<proteinExistence type="predicted"/>
<accession>A0ABR1SLB5</accession>
<sequence length="359" mass="39554">MQEASSRDQGSWRRFLANKLRGPHDASSSSPEGNTDVDNTSMTSVKKAAPPMNELPENLPADACRTQVPTGEANRDVCDSRFLELGLDETSSQGIPHAAHRPFLPLPQRTESSGPSASQESELQKAISCFQGSLKSSKFALTSPALSHNEKQKLRALCSAYQPAQFLLLQYTHGTPERPDSSGNPQLSVEDERRLTAAVRAAANRLVAIMVPISELRQLNAMWTEHGLNPCSMQDDHGGYYRHLSQRRGAAQELDIRLEGAEEAIRNQTESLREILAKYGAKDSESVDSTCLVTPAMPVAEEKGRPEEKQLAPGLIRRCMHVIKAVMHDPALPPNSQEGSVYDLGVDHSKVPRQERRQY</sequence>
<name>A0ABR1SLB5_9PEZI</name>
<feature type="coiled-coil region" evidence="1">
    <location>
        <begin position="251"/>
        <end position="278"/>
    </location>
</feature>
<gene>
    <name evidence="3" type="ORF">PG993_010107</name>
</gene>
<reference evidence="3 4" key="1">
    <citation type="submission" date="2023-01" db="EMBL/GenBank/DDBJ databases">
        <title>Analysis of 21 Apiospora genomes using comparative genomics revels a genus with tremendous synthesis potential of carbohydrate active enzymes and secondary metabolites.</title>
        <authorList>
            <person name="Sorensen T."/>
        </authorList>
    </citation>
    <scope>NUCLEOTIDE SEQUENCE [LARGE SCALE GENOMIC DNA]</scope>
    <source>
        <strain evidence="3 4">CBS 33761</strain>
    </source>
</reference>
<feature type="compositionally biased region" description="Polar residues" evidence="2">
    <location>
        <begin position="109"/>
        <end position="121"/>
    </location>
</feature>
<evidence type="ECO:0000256" key="1">
    <source>
        <dbReference type="SAM" id="Coils"/>
    </source>
</evidence>
<comment type="caution">
    <text evidence="3">The sequence shown here is derived from an EMBL/GenBank/DDBJ whole genome shotgun (WGS) entry which is preliminary data.</text>
</comment>
<feature type="compositionally biased region" description="Polar residues" evidence="2">
    <location>
        <begin position="26"/>
        <end position="44"/>
    </location>
</feature>
<feature type="region of interest" description="Disordered" evidence="2">
    <location>
        <begin position="1"/>
        <end position="60"/>
    </location>
</feature>
<keyword evidence="4" id="KW-1185">Reference proteome</keyword>
<organism evidence="3 4">
    <name type="scientific">Apiospora rasikravindrae</name>
    <dbReference type="NCBI Taxonomy" id="990691"/>
    <lineage>
        <taxon>Eukaryota</taxon>
        <taxon>Fungi</taxon>
        <taxon>Dikarya</taxon>
        <taxon>Ascomycota</taxon>
        <taxon>Pezizomycotina</taxon>
        <taxon>Sordariomycetes</taxon>
        <taxon>Xylariomycetidae</taxon>
        <taxon>Amphisphaeriales</taxon>
        <taxon>Apiosporaceae</taxon>
        <taxon>Apiospora</taxon>
    </lineage>
</organism>